<gene>
    <name evidence="1" type="ORF">L1785_18255</name>
</gene>
<evidence type="ECO:0000313" key="2">
    <source>
        <dbReference type="Proteomes" id="UP001165405"/>
    </source>
</evidence>
<name>A0AA41UDB4_9MICO</name>
<protein>
    <submittedName>
        <fullName evidence="1">Uncharacterized protein</fullName>
    </submittedName>
</protein>
<reference evidence="1" key="1">
    <citation type="submission" date="2022-01" db="EMBL/GenBank/DDBJ databases">
        <title>Antribacter sp. nov., isolated from Guizhou of China.</title>
        <authorList>
            <person name="Chengliang C."/>
            <person name="Ya Z."/>
        </authorList>
    </citation>
    <scope>NUCLEOTIDE SEQUENCE</scope>
    <source>
        <strain evidence="1">KLBMP 9083</strain>
    </source>
</reference>
<organism evidence="1 2">
    <name type="scientific">Antribacter soli</name>
    <dbReference type="NCBI Taxonomy" id="2910976"/>
    <lineage>
        <taxon>Bacteria</taxon>
        <taxon>Bacillati</taxon>
        <taxon>Actinomycetota</taxon>
        <taxon>Actinomycetes</taxon>
        <taxon>Micrococcales</taxon>
        <taxon>Promicromonosporaceae</taxon>
        <taxon>Antribacter</taxon>
    </lineage>
</organism>
<evidence type="ECO:0000313" key="1">
    <source>
        <dbReference type="EMBL" id="MCF4122924.1"/>
    </source>
</evidence>
<keyword evidence="2" id="KW-1185">Reference proteome</keyword>
<proteinExistence type="predicted"/>
<accession>A0AA41UDB4</accession>
<comment type="caution">
    <text evidence="1">The sequence shown here is derived from an EMBL/GenBank/DDBJ whole genome shotgun (WGS) entry which is preliminary data.</text>
</comment>
<dbReference type="AlphaFoldDB" id="A0AA41UDB4"/>
<dbReference type="RefSeq" id="WP_236090729.1">
    <property type="nucleotide sequence ID" value="NZ_JAKGSG010000051.1"/>
</dbReference>
<dbReference type="EMBL" id="JAKGSG010000051">
    <property type="protein sequence ID" value="MCF4122924.1"/>
    <property type="molecule type" value="Genomic_DNA"/>
</dbReference>
<dbReference type="Proteomes" id="UP001165405">
    <property type="component" value="Unassembled WGS sequence"/>
</dbReference>
<sequence length="180" mass="19762">MATDLPAGISPDELYVVPGSRMLHSDDCQHQTEKSFAMMQSASPEEIAEYELCTSCRRVLTGGRRHYFPTFEEAMRAYQAPVENRSRMREIAAEHDPTVLWIPPAGTYIALAPGKGMGATAHFHKGHVDEHINGFTVREDLPSGYVTASRGGKPAQERELGVCPSCFMELLTSGKCGTCN</sequence>